<sequence>MSVSAEEAPGERPPVDEQLVQRLLEVLLVDRRAAPRVARRPPPRRPAELLSRTLDLLYPAGMRPLVQGLAAALALSCSSGTSTEHAAPPPTAASTPGTSPTMTSSTSTFVDLVLTLPTGLTLQADTREEVSSLIPGSPAVEHFRSYQDASGQGLYFFAWEGAPTRDRGPMKAVETWKVQVGAADATVTRTSHFFGHEREVLVAHVEGPPPARRRYMIYTTRLDRAVFDALLAAIRFSPR</sequence>
<dbReference type="BioCyc" id="SCEL448385:SCE_RS07950-MONOMER"/>
<proteinExistence type="predicted"/>
<evidence type="ECO:0000313" key="3">
    <source>
        <dbReference type="Proteomes" id="UP000002139"/>
    </source>
</evidence>
<evidence type="ECO:0000256" key="1">
    <source>
        <dbReference type="SAM" id="MobiDB-lite"/>
    </source>
</evidence>
<organism evidence="2 3">
    <name type="scientific">Sorangium cellulosum (strain So ce56)</name>
    <name type="common">Polyangium cellulosum (strain So ce56)</name>
    <dbReference type="NCBI Taxonomy" id="448385"/>
    <lineage>
        <taxon>Bacteria</taxon>
        <taxon>Pseudomonadati</taxon>
        <taxon>Myxococcota</taxon>
        <taxon>Polyangia</taxon>
        <taxon>Polyangiales</taxon>
        <taxon>Polyangiaceae</taxon>
        <taxon>Sorangium</taxon>
    </lineage>
</organism>
<dbReference type="AlphaFoldDB" id="A9FCU7"/>
<dbReference type="KEGG" id="scl:sce1541"/>
<keyword evidence="3" id="KW-1185">Reference proteome</keyword>
<evidence type="ECO:0000313" key="2">
    <source>
        <dbReference type="EMBL" id="CAN91699.1"/>
    </source>
</evidence>
<accession>A9FCU7</accession>
<feature type="region of interest" description="Disordered" evidence="1">
    <location>
        <begin position="80"/>
        <end position="105"/>
    </location>
</feature>
<reference evidence="2 3" key="1">
    <citation type="journal article" date="2007" name="Nat. Biotechnol.">
        <title>Complete genome sequence of the myxobacterium Sorangium cellulosum.</title>
        <authorList>
            <person name="Schneiker S."/>
            <person name="Perlova O."/>
            <person name="Kaiser O."/>
            <person name="Gerth K."/>
            <person name="Alici A."/>
            <person name="Altmeyer M.O."/>
            <person name="Bartels D."/>
            <person name="Bekel T."/>
            <person name="Beyer S."/>
            <person name="Bode E."/>
            <person name="Bode H.B."/>
            <person name="Bolten C.J."/>
            <person name="Choudhuri J.V."/>
            <person name="Doss S."/>
            <person name="Elnakady Y.A."/>
            <person name="Frank B."/>
            <person name="Gaigalat L."/>
            <person name="Goesmann A."/>
            <person name="Groeger C."/>
            <person name="Gross F."/>
            <person name="Jelsbak L."/>
            <person name="Jelsbak L."/>
            <person name="Kalinowski J."/>
            <person name="Kegler C."/>
            <person name="Knauber T."/>
            <person name="Konietzny S."/>
            <person name="Kopp M."/>
            <person name="Krause L."/>
            <person name="Krug D."/>
            <person name="Linke B."/>
            <person name="Mahmud T."/>
            <person name="Martinez-Arias R."/>
            <person name="McHardy A.C."/>
            <person name="Merai M."/>
            <person name="Meyer F."/>
            <person name="Mormann S."/>
            <person name="Munoz-Dorado J."/>
            <person name="Perez J."/>
            <person name="Pradella S."/>
            <person name="Rachid S."/>
            <person name="Raddatz G."/>
            <person name="Rosenau F."/>
            <person name="Rueckert C."/>
            <person name="Sasse F."/>
            <person name="Scharfe M."/>
            <person name="Schuster S.C."/>
            <person name="Suen G."/>
            <person name="Treuner-Lange A."/>
            <person name="Velicer G.J."/>
            <person name="Vorholter F.-J."/>
            <person name="Weissman K.J."/>
            <person name="Welch R.D."/>
            <person name="Wenzel S.C."/>
            <person name="Whitworth D.E."/>
            <person name="Wilhelm S."/>
            <person name="Wittmann C."/>
            <person name="Bloecker H."/>
            <person name="Puehler A."/>
            <person name="Mueller R."/>
        </authorList>
    </citation>
    <scope>NUCLEOTIDE SEQUENCE [LARGE SCALE GENOMIC DNA]</scope>
    <source>
        <strain evidence="3">So ce56</strain>
    </source>
</reference>
<dbReference type="Proteomes" id="UP000002139">
    <property type="component" value="Chromosome"/>
</dbReference>
<protein>
    <submittedName>
        <fullName evidence="2">Uncharacterized protein</fullName>
    </submittedName>
</protein>
<name>A9FCU7_SORC5</name>
<gene>
    <name evidence="2" type="ordered locus">sce1541</name>
</gene>
<dbReference type="HOGENOM" id="CLU_1160483_0_0_7"/>
<dbReference type="EMBL" id="AM746676">
    <property type="protein sequence ID" value="CAN91699.1"/>
    <property type="molecule type" value="Genomic_DNA"/>
</dbReference>